<sequence>MQSIIRRYRWLVIQAKQDPEPSIITPTFFLSEPLVLMTHHEVLQISKRPSSVAAVPQNANPTPLLGYLVRFSDRILFISSIWAATFPLSYYLICYFY</sequence>
<accession>A0A5N6W3K1</accession>
<evidence type="ECO:0000313" key="2">
    <source>
        <dbReference type="EMBL" id="KAE8315417.1"/>
    </source>
</evidence>
<dbReference type="Proteomes" id="UP000325433">
    <property type="component" value="Unassembled WGS sequence"/>
</dbReference>
<keyword evidence="3" id="KW-1185">Reference proteome</keyword>
<feature type="transmembrane region" description="Helical" evidence="1">
    <location>
        <begin position="75"/>
        <end position="93"/>
    </location>
</feature>
<keyword evidence="1" id="KW-0812">Transmembrane</keyword>
<evidence type="ECO:0000256" key="1">
    <source>
        <dbReference type="SAM" id="Phobius"/>
    </source>
</evidence>
<protein>
    <submittedName>
        <fullName evidence="2">Uncharacterized protein</fullName>
    </submittedName>
</protein>
<organism evidence="2 3">
    <name type="scientific">Aspergillus transmontanensis</name>
    <dbReference type="NCBI Taxonomy" id="1034304"/>
    <lineage>
        <taxon>Eukaryota</taxon>
        <taxon>Fungi</taxon>
        <taxon>Dikarya</taxon>
        <taxon>Ascomycota</taxon>
        <taxon>Pezizomycotina</taxon>
        <taxon>Eurotiomycetes</taxon>
        <taxon>Eurotiomycetidae</taxon>
        <taxon>Eurotiales</taxon>
        <taxon>Aspergillaceae</taxon>
        <taxon>Aspergillus</taxon>
        <taxon>Aspergillus subgen. Circumdati</taxon>
    </lineage>
</organism>
<evidence type="ECO:0000313" key="3">
    <source>
        <dbReference type="Proteomes" id="UP000325433"/>
    </source>
</evidence>
<dbReference type="EMBL" id="ML738312">
    <property type="protein sequence ID" value="KAE8315417.1"/>
    <property type="molecule type" value="Genomic_DNA"/>
</dbReference>
<keyword evidence="1" id="KW-1133">Transmembrane helix</keyword>
<dbReference type="AlphaFoldDB" id="A0A5N6W3K1"/>
<keyword evidence="1" id="KW-0472">Membrane</keyword>
<name>A0A5N6W3K1_9EURO</name>
<reference evidence="3" key="1">
    <citation type="submission" date="2019-04" db="EMBL/GenBank/DDBJ databases">
        <title>Friends and foes A comparative genomics studyof 23 Aspergillus species from section Flavi.</title>
        <authorList>
            <consortium name="DOE Joint Genome Institute"/>
            <person name="Kjaerbolling I."/>
            <person name="Vesth T."/>
            <person name="Frisvad J.C."/>
            <person name="Nybo J.L."/>
            <person name="Theobald S."/>
            <person name="Kildgaard S."/>
            <person name="Isbrandt T."/>
            <person name="Kuo A."/>
            <person name="Sato A."/>
            <person name="Lyhne E.K."/>
            <person name="Kogle M.E."/>
            <person name="Wiebenga A."/>
            <person name="Kun R.S."/>
            <person name="Lubbers R.J."/>
            <person name="Makela M.R."/>
            <person name="Barry K."/>
            <person name="Chovatia M."/>
            <person name="Clum A."/>
            <person name="Daum C."/>
            <person name="Haridas S."/>
            <person name="He G."/>
            <person name="LaButti K."/>
            <person name="Lipzen A."/>
            <person name="Mondo S."/>
            <person name="Riley R."/>
            <person name="Salamov A."/>
            <person name="Simmons B.A."/>
            <person name="Magnuson J.K."/>
            <person name="Henrissat B."/>
            <person name="Mortensen U.H."/>
            <person name="Larsen T.O."/>
            <person name="Devries R.P."/>
            <person name="Grigoriev I.V."/>
            <person name="Machida M."/>
            <person name="Baker S.E."/>
            <person name="Andersen M.R."/>
        </authorList>
    </citation>
    <scope>NUCLEOTIDE SEQUENCE [LARGE SCALE GENOMIC DNA]</scope>
    <source>
        <strain evidence="3">CBS 130015</strain>
    </source>
</reference>
<proteinExistence type="predicted"/>
<gene>
    <name evidence="2" type="ORF">BDV41DRAFT_531092</name>
</gene>